<feature type="compositionally biased region" description="Basic residues" evidence="1">
    <location>
        <begin position="195"/>
        <end position="207"/>
    </location>
</feature>
<feature type="compositionally biased region" description="Polar residues" evidence="1">
    <location>
        <begin position="273"/>
        <end position="284"/>
    </location>
</feature>
<evidence type="ECO:0000313" key="4">
    <source>
        <dbReference type="Proteomes" id="UP000696280"/>
    </source>
</evidence>
<feature type="compositionally biased region" description="Basic and acidic residues" evidence="1">
    <location>
        <begin position="570"/>
        <end position="592"/>
    </location>
</feature>
<evidence type="ECO:0008006" key="5">
    <source>
        <dbReference type="Google" id="ProtNLM"/>
    </source>
</evidence>
<dbReference type="AlphaFoldDB" id="A0A9N9KKM1"/>
<feature type="compositionally biased region" description="Basic and acidic residues" evidence="1">
    <location>
        <begin position="635"/>
        <end position="647"/>
    </location>
</feature>
<feature type="transmembrane region" description="Helical" evidence="2">
    <location>
        <begin position="130"/>
        <end position="151"/>
    </location>
</feature>
<reference evidence="3" key="1">
    <citation type="submission" date="2021-07" db="EMBL/GenBank/DDBJ databases">
        <authorList>
            <person name="Durling M."/>
        </authorList>
    </citation>
    <scope>NUCLEOTIDE SEQUENCE</scope>
</reference>
<evidence type="ECO:0000256" key="1">
    <source>
        <dbReference type="SAM" id="MobiDB-lite"/>
    </source>
</evidence>
<feature type="compositionally biased region" description="Basic and acidic residues" evidence="1">
    <location>
        <begin position="409"/>
        <end position="450"/>
    </location>
</feature>
<feature type="region of interest" description="Disordered" evidence="1">
    <location>
        <begin position="309"/>
        <end position="453"/>
    </location>
</feature>
<feature type="compositionally biased region" description="Basic and acidic residues" evidence="1">
    <location>
        <begin position="357"/>
        <end position="382"/>
    </location>
</feature>
<feature type="compositionally biased region" description="Polar residues" evidence="1">
    <location>
        <begin position="315"/>
        <end position="335"/>
    </location>
</feature>
<evidence type="ECO:0000313" key="3">
    <source>
        <dbReference type="EMBL" id="CAG8948693.1"/>
    </source>
</evidence>
<evidence type="ECO:0000256" key="2">
    <source>
        <dbReference type="SAM" id="Phobius"/>
    </source>
</evidence>
<feature type="compositionally biased region" description="Basic residues" evidence="1">
    <location>
        <begin position="485"/>
        <end position="497"/>
    </location>
</feature>
<feature type="region of interest" description="Disordered" evidence="1">
    <location>
        <begin position="1"/>
        <end position="26"/>
    </location>
</feature>
<feature type="region of interest" description="Disordered" evidence="1">
    <location>
        <begin position="621"/>
        <end position="647"/>
    </location>
</feature>
<comment type="caution">
    <text evidence="3">The sequence shown here is derived from an EMBL/GenBank/DDBJ whole genome shotgun (WGS) entry which is preliminary data.</text>
</comment>
<keyword evidence="4" id="KW-1185">Reference proteome</keyword>
<protein>
    <recommendedName>
        <fullName evidence="5">Transmembrane protein</fullName>
    </recommendedName>
</protein>
<organism evidence="3 4">
    <name type="scientific">Hymenoscyphus fraxineus</name>
    <dbReference type="NCBI Taxonomy" id="746836"/>
    <lineage>
        <taxon>Eukaryota</taxon>
        <taxon>Fungi</taxon>
        <taxon>Dikarya</taxon>
        <taxon>Ascomycota</taxon>
        <taxon>Pezizomycotina</taxon>
        <taxon>Leotiomycetes</taxon>
        <taxon>Helotiales</taxon>
        <taxon>Helotiaceae</taxon>
        <taxon>Hymenoscyphus</taxon>
    </lineage>
</organism>
<feature type="region of interest" description="Disordered" evidence="1">
    <location>
        <begin position="479"/>
        <end position="598"/>
    </location>
</feature>
<sequence length="690" mass="78529">MGKMGDGKFASQRPVARQVQPQASVTTFGATRTTTLTTTVSVDGPGGTSLFYPWPAITGSLEVTTVTGLEGTRTEAVLVVTDIVGVILGTDGRVLTSATLNHQDPQNTGIVTGEKGRCVEFKCWSSATQAGVIFLAVFLGLVVLGVIIWCLRKGRKPRKGGEGKVGTRKKGPLGMDGTERGQFIVEDVERGEGRGRRRRRRRKHRARSPSPDQSTTSDSVDVVQPRSRSHHRTSGHYIRHSRDGRPREEVDPRLPPGTYVNRQTAESYRPRSGNYTATTRSLSVSPRPARAASTRIRPATAAVPNHTDIGYAASTPRSMPKSTRTVRPTSASPLITPSRDPFYAPRVRDFGAPSPRLDGREVTRPRERSPYPPERRERRASTNEDNIITVEVEEENPPPQRRRQRRRRSTGEEYVAREDRERRRRERNDVEDRHRSLSHSRRQEEPEKPKRSTFRKNAKWLALLPLALRAINILAEPDGGWTQYHKGKGKGKNKNRVNKVPTQGIGPDLYDDNFEQEEQRRNPSLERRARRWNSTSGRYSESRNRRSSSADSARLHAYLAIESRAQRHRSQPDDEPFQRRRPRRQYDRERNYRSFGLDGAVSDDEGTYSRFGPKKQLTIRAPNELPPRKPRHSRRLESTENYQKREEQHRLWVHDGKSTGRTSHEHIISMPRPLEKPTRFGIASWETLVR</sequence>
<feature type="compositionally biased region" description="Basic and acidic residues" evidence="1">
    <location>
        <begin position="517"/>
        <end position="527"/>
    </location>
</feature>
<keyword evidence="2" id="KW-0472">Membrane</keyword>
<dbReference type="OrthoDB" id="10388825at2759"/>
<feature type="compositionally biased region" description="Basic and acidic residues" evidence="1">
    <location>
        <begin position="240"/>
        <end position="252"/>
    </location>
</feature>
<dbReference type="EMBL" id="CAJVRL010000001">
    <property type="protein sequence ID" value="CAG8948693.1"/>
    <property type="molecule type" value="Genomic_DNA"/>
</dbReference>
<dbReference type="Proteomes" id="UP000696280">
    <property type="component" value="Unassembled WGS sequence"/>
</dbReference>
<accession>A0A9N9KKM1</accession>
<gene>
    <name evidence="3" type="ORF">HYFRA_00001814</name>
</gene>
<name>A0A9N9KKM1_9HELO</name>
<feature type="compositionally biased region" description="Basic residues" evidence="1">
    <location>
        <begin position="227"/>
        <end position="239"/>
    </location>
</feature>
<feature type="compositionally biased region" description="Low complexity" evidence="1">
    <location>
        <begin position="208"/>
        <end position="225"/>
    </location>
</feature>
<proteinExistence type="predicted"/>
<feature type="region of interest" description="Disordered" evidence="1">
    <location>
        <begin position="156"/>
        <end position="295"/>
    </location>
</feature>
<keyword evidence="2" id="KW-0812">Transmembrane</keyword>
<keyword evidence="2" id="KW-1133">Transmembrane helix</keyword>